<gene>
    <name evidence="2" type="primary">anmK</name>
    <name evidence="3" type="ordered locus">HNE_2624</name>
</gene>
<protein>
    <recommendedName>
        <fullName evidence="2">Anhydro-N-acetylmuramic acid kinase</fullName>
        <ecNumber evidence="2">2.7.1.170</ecNumber>
    </recommendedName>
    <alternativeName>
        <fullName evidence="2">AnhMurNAc kinase</fullName>
    </alternativeName>
</protein>
<feature type="binding site" evidence="2">
    <location>
        <begin position="31"/>
        <end position="38"/>
    </location>
    <ligand>
        <name>ATP</name>
        <dbReference type="ChEBI" id="CHEBI:30616"/>
    </ligand>
</feature>
<dbReference type="UniPathway" id="UPA00343"/>
<dbReference type="EMBL" id="CP000158">
    <property type="protein sequence ID" value="ABI76864.1"/>
    <property type="molecule type" value="Genomic_DNA"/>
</dbReference>
<dbReference type="AlphaFoldDB" id="Q0BYY0"/>
<comment type="function">
    <text evidence="2">Catalyzes the specific phosphorylation of 1,6-anhydro-N-acetylmuramic acid (anhMurNAc) with the simultaneous cleavage of the 1,6-anhydro ring, generating MurNAc-6-P. Is required for the utilization of anhMurNAc either imported from the medium or derived from its own cell wall murein, and thus plays a role in cell wall recycling.</text>
</comment>
<evidence type="ECO:0000256" key="2">
    <source>
        <dbReference type="HAMAP-Rule" id="MF_01270"/>
    </source>
</evidence>
<dbReference type="GO" id="GO:0016773">
    <property type="term" value="F:phosphotransferase activity, alcohol group as acceptor"/>
    <property type="evidence" value="ECO:0007669"/>
    <property type="project" value="UniProtKB-UniRule"/>
</dbReference>
<dbReference type="GO" id="GO:0009254">
    <property type="term" value="P:peptidoglycan turnover"/>
    <property type="evidence" value="ECO:0007669"/>
    <property type="project" value="UniProtKB-UniRule"/>
</dbReference>
<dbReference type="GO" id="GO:0005524">
    <property type="term" value="F:ATP binding"/>
    <property type="evidence" value="ECO:0007669"/>
    <property type="project" value="UniProtKB-UniRule"/>
</dbReference>
<dbReference type="EC" id="2.7.1.170" evidence="2"/>
<dbReference type="PANTHER" id="PTHR30605">
    <property type="entry name" value="ANHYDRO-N-ACETYLMURAMIC ACID KINASE"/>
    <property type="match status" value="1"/>
</dbReference>
<sequence>MRCARLAWKGPALNTAIEKTAPQWVAGFMSGTSLDAVDAAMILTDGTDVLDFGPVAERKYTPEERAVLQAATDAARAWNWQGPRPEGLFRAACETITKTHSDAWAMMTGQAGAPKPVLAGVHGQTVLHRRTKPGQPGATLQLIDAPAMQAALGVPLAYDFRSADVAAGGQGAPLAPAYHAALMNRLGGEPAVVLNLGGVANITARTADGTLIAFDTGPANGPIDEWVEGHGKGTHDAGGKLAAAGRVHEGLLAQLLAHDWFDEPPPKSLDRYDFNASMARGLSLEDGAATLTEFSAAAVAAGIRQLPEVPARVIACGGGRHNLAFMAALARQLPCAVLTAEQAGWRGDSIEAEAFALLAARTLRGLPLSWPGTTGVPGPQMGGKLLG</sequence>
<evidence type="ECO:0000313" key="4">
    <source>
        <dbReference type="Proteomes" id="UP000001959"/>
    </source>
</evidence>
<dbReference type="InterPro" id="IPR005338">
    <property type="entry name" value="Anhydro_N_Ac-Mur_kinase"/>
</dbReference>
<dbReference type="UniPathway" id="UPA00544"/>
<keyword evidence="2" id="KW-0067">ATP-binding</keyword>
<keyword evidence="2" id="KW-0808">Transferase</keyword>
<dbReference type="HAMAP" id="MF_01270">
    <property type="entry name" value="AnhMurNAc_kinase"/>
    <property type="match status" value="1"/>
</dbReference>
<evidence type="ECO:0000256" key="1">
    <source>
        <dbReference type="ARBA" id="ARBA00023277"/>
    </source>
</evidence>
<keyword evidence="2" id="KW-0418">Kinase</keyword>
<proteinExistence type="inferred from homology"/>
<dbReference type="GO" id="GO:0006040">
    <property type="term" value="P:amino sugar metabolic process"/>
    <property type="evidence" value="ECO:0007669"/>
    <property type="project" value="InterPro"/>
</dbReference>
<keyword evidence="4" id="KW-1185">Reference proteome</keyword>
<dbReference type="InterPro" id="IPR043129">
    <property type="entry name" value="ATPase_NBD"/>
</dbReference>
<dbReference type="STRING" id="228405.HNE_2624"/>
<dbReference type="GO" id="GO:0097175">
    <property type="term" value="P:1,6-anhydro-N-acetyl-beta-muramic acid catabolic process"/>
    <property type="evidence" value="ECO:0007669"/>
    <property type="project" value="UniProtKB-UniRule"/>
</dbReference>
<dbReference type="PANTHER" id="PTHR30605:SF0">
    <property type="entry name" value="ANHYDRO-N-ACETYLMURAMIC ACID KINASE"/>
    <property type="match status" value="1"/>
</dbReference>
<reference evidence="3 4" key="1">
    <citation type="journal article" date="2006" name="J. Bacteriol.">
        <title>Comparative genomic evidence for a close relationship between the dimorphic prosthecate bacteria Hyphomonas neptunium and Caulobacter crescentus.</title>
        <authorList>
            <person name="Badger J.H."/>
            <person name="Hoover T.R."/>
            <person name="Brun Y.V."/>
            <person name="Weiner R.M."/>
            <person name="Laub M.T."/>
            <person name="Alexandre G."/>
            <person name="Mrazek J."/>
            <person name="Ren Q."/>
            <person name="Paulsen I.T."/>
            <person name="Nelson K.E."/>
            <person name="Khouri H.M."/>
            <person name="Radune D."/>
            <person name="Sosa J."/>
            <person name="Dodson R.J."/>
            <person name="Sullivan S.A."/>
            <person name="Rosovitz M.J."/>
            <person name="Madupu R."/>
            <person name="Brinkac L.M."/>
            <person name="Durkin A.S."/>
            <person name="Daugherty S.C."/>
            <person name="Kothari S.P."/>
            <person name="Giglio M.G."/>
            <person name="Zhou L."/>
            <person name="Haft D.H."/>
            <person name="Selengut J.D."/>
            <person name="Davidsen T.M."/>
            <person name="Yang Q."/>
            <person name="Zafar N."/>
            <person name="Ward N.L."/>
        </authorList>
    </citation>
    <scope>NUCLEOTIDE SEQUENCE [LARGE SCALE GENOMIC DNA]</scope>
    <source>
        <strain evidence="3 4">ATCC 15444</strain>
    </source>
</reference>
<comment type="similarity">
    <text evidence="2">Belongs to the anhydro-N-acetylmuramic acid kinase family.</text>
</comment>
<dbReference type="Gene3D" id="3.30.420.40">
    <property type="match status" value="2"/>
</dbReference>
<comment type="catalytic activity">
    <reaction evidence="2">
        <text>1,6-anhydro-N-acetyl-beta-muramate + ATP + H2O = N-acetyl-D-muramate 6-phosphate + ADP + H(+)</text>
        <dbReference type="Rhea" id="RHEA:24952"/>
        <dbReference type="ChEBI" id="CHEBI:15377"/>
        <dbReference type="ChEBI" id="CHEBI:15378"/>
        <dbReference type="ChEBI" id="CHEBI:30616"/>
        <dbReference type="ChEBI" id="CHEBI:58690"/>
        <dbReference type="ChEBI" id="CHEBI:58722"/>
        <dbReference type="ChEBI" id="CHEBI:456216"/>
        <dbReference type="EC" id="2.7.1.170"/>
    </reaction>
</comment>
<keyword evidence="1 2" id="KW-0119">Carbohydrate metabolism</keyword>
<dbReference type="GO" id="GO:0016301">
    <property type="term" value="F:kinase activity"/>
    <property type="evidence" value="ECO:0007669"/>
    <property type="project" value="UniProtKB-KW"/>
</dbReference>
<name>Q0BYY0_HYPNA</name>
<keyword evidence="2" id="KW-0547">Nucleotide-binding</keyword>
<dbReference type="KEGG" id="hne:HNE_2624"/>
<comment type="pathway">
    <text evidence="2">Cell wall biogenesis; peptidoglycan recycling.</text>
</comment>
<dbReference type="Pfam" id="PF03702">
    <property type="entry name" value="AnmK"/>
    <property type="match status" value="1"/>
</dbReference>
<organism evidence="3 4">
    <name type="scientific">Hyphomonas neptunium (strain ATCC 15444)</name>
    <dbReference type="NCBI Taxonomy" id="228405"/>
    <lineage>
        <taxon>Bacteria</taxon>
        <taxon>Pseudomonadati</taxon>
        <taxon>Pseudomonadota</taxon>
        <taxon>Alphaproteobacteria</taxon>
        <taxon>Hyphomonadales</taxon>
        <taxon>Hyphomonadaceae</taxon>
        <taxon>Hyphomonas</taxon>
    </lineage>
</organism>
<evidence type="ECO:0000313" key="3">
    <source>
        <dbReference type="EMBL" id="ABI76864.1"/>
    </source>
</evidence>
<dbReference type="HOGENOM" id="CLU_038782_3_0_5"/>
<dbReference type="Proteomes" id="UP000001959">
    <property type="component" value="Chromosome"/>
</dbReference>
<comment type="pathway">
    <text evidence="2">Amino-sugar metabolism; 1,6-anhydro-N-acetylmuramate degradation.</text>
</comment>
<accession>Q0BYY0</accession>
<dbReference type="SUPFAM" id="SSF53067">
    <property type="entry name" value="Actin-like ATPase domain"/>
    <property type="match status" value="1"/>
</dbReference>
<dbReference type="eggNOG" id="COG2377">
    <property type="taxonomic scope" value="Bacteria"/>
</dbReference>
<dbReference type="NCBIfam" id="NF007141">
    <property type="entry name" value="PRK09585.1-5"/>
    <property type="match status" value="1"/>
</dbReference>